<accession>A0A8H5P116</accession>
<keyword evidence="3 6" id="KW-0812">Transmembrane</keyword>
<dbReference type="EMBL" id="JAAOAS010000261">
    <property type="protein sequence ID" value="KAF5582745.1"/>
    <property type="molecule type" value="Genomic_DNA"/>
</dbReference>
<dbReference type="InterPro" id="IPR013525">
    <property type="entry name" value="ABC2_TM"/>
</dbReference>
<organism evidence="9 10">
    <name type="scientific">Fusarium pseudocircinatum</name>
    <dbReference type="NCBI Taxonomy" id="56676"/>
    <lineage>
        <taxon>Eukaryota</taxon>
        <taxon>Fungi</taxon>
        <taxon>Dikarya</taxon>
        <taxon>Ascomycota</taxon>
        <taxon>Pezizomycotina</taxon>
        <taxon>Sordariomycetes</taxon>
        <taxon>Hypocreomycetidae</taxon>
        <taxon>Hypocreales</taxon>
        <taxon>Nectriaceae</taxon>
        <taxon>Fusarium</taxon>
        <taxon>Fusarium fujikuroi species complex</taxon>
    </lineage>
</organism>
<keyword evidence="2" id="KW-0813">Transport</keyword>
<keyword evidence="10" id="KW-1185">Reference proteome</keyword>
<protein>
    <submittedName>
        <fullName evidence="9">ABC transporter CDR4</fullName>
    </submittedName>
</protein>
<keyword evidence="5 6" id="KW-0472">Membrane</keyword>
<dbReference type="InterPro" id="IPR010929">
    <property type="entry name" value="PDR_CDR_ABC"/>
</dbReference>
<dbReference type="OrthoDB" id="245989at2759"/>
<evidence type="ECO:0000256" key="6">
    <source>
        <dbReference type="SAM" id="Phobius"/>
    </source>
</evidence>
<dbReference type="Proteomes" id="UP000546213">
    <property type="component" value="Unassembled WGS sequence"/>
</dbReference>
<sequence>MMFTFCGVLAGLKALPGFWIFMYRVNPFTYIIESSMGTSLGNAPMFCATNGKEGYLADPKATECMYCAVSNTNQFLASVSISYGNRWRDFGIMWAFCIFNLCIAFLFYWLARVPKNKKVKKD</sequence>
<feature type="transmembrane region" description="Helical" evidence="6">
    <location>
        <begin position="92"/>
        <end position="111"/>
    </location>
</feature>
<proteinExistence type="predicted"/>
<evidence type="ECO:0000256" key="4">
    <source>
        <dbReference type="ARBA" id="ARBA00022989"/>
    </source>
</evidence>
<comment type="caution">
    <text evidence="9">The sequence shown here is derived from an EMBL/GenBank/DDBJ whole genome shotgun (WGS) entry which is preliminary data.</text>
</comment>
<gene>
    <name evidence="9" type="ORF">FPCIR_9332</name>
</gene>
<evidence type="ECO:0000313" key="10">
    <source>
        <dbReference type="Proteomes" id="UP000546213"/>
    </source>
</evidence>
<feature type="domain" description="CDR ABC transporter" evidence="8">
    <location>
        <begin position="73"/>
        <end position="115"/>
    </location>
</feature>
<evidence type="ECO:0000313" key="9">
    <source>
        <dbReference type="EMBL" id="KAF5582745.1"/>
    </source>
</evidence>
<dbReference type="GO" id="GO:0016020">
    <property type="term" value="C:membrane"/>
    <property type="evidence" value="ECO:0007669"/>
    <property type="project" value="UniProtKB-SubCell"/>
</dbReference>
<evidence type="ECO:0000259" key="7">
    <source>
        <dbReference type="Pfam" id="PF01061"/>
    </source>
</evidence>
<dbReference type="AlphaFoldDB" id="A0A8H5P116"/>
<dbReference type="Pfam" id="PF01061">
    <property type="entry name" value="ABC2_membrane"/>
    <property type="match status" value="1"/>
</dbReference>
<dbReference type="GO" id="GO:0005524">
    <property type="term" value="F:ATP binding"/>
    <property type="evidence" value="ECO:0007669"/>
    <property type="project" value="InterPro"/>
</dbReference>
<name>A0A8H5P116_9HYPO</name>
<evidence type="ECO:0000256" key="5">
    <source>
        <dbReference type="ARBA" id="ARBA00023136"/>
    </source>
</evidence>
<keyword evidence="4 6" id="KW-1133">Transmembrane helix</keyword>
<evidence type="ECO:0000256" key="3">
    <source>
        <dbReference type="ARBA" id="ARBA00022692"/>
    </source>
</evidence>
<dbReference type="Pfam" id="PF06422">
    <property type="entry name" value="PDR_CDR"/>
    <property type="match status" value="1"/>
</dbReference>
<comment type="subcellular location">
    <subcellularLocation>
        <location evidence="1">Membrane</location>
        <topology evidence="1">Multi-pass membrane protein</topology>
    </subcellularLocation>
</comment>
<evidence type="ECO:0000259" key="8">
    <source>
        <dbReference type="Pfam" id="PF06422"/>
    </source>
</evidence>
<dbReference type="GO" id="GO:0140359">
    <property type="term" value="F:ABC-type transporter activity"/>
    <property type="evidence" value="ECO:0007669"/>
    <property type="project" value="InterPro"/>
</dbReference>
<evidence type="ECO:0000256" key="1">
    <source>
        <dbReference type="ARBA" id="ARBA00004141"/>
    </source>
</evidence>
<evidence type="ECO:0000256" key="2">
    <source>
        <dbReference type="ARBA" id="ARBA00022448"/>
    </source>
</evidence>
<feature type="domain" description="ABC-2 type transporter transmembrane" evidence="7">
    <location>
        <begin position="1"/>
        <end position="37"/>
    </location>
</feature>
<reference evidence="9 10" key="1">
    <citation type="submission" date="2020-05" db="EMBL/GenBank/DDBJ databases">
        <title>Identification and distribution of gene clusters putatively required for synthesis of sphingolipid metabolism inhibitors in phylogenetically diverse species of the filamentous fungus Fusarium.</title>
        <authorList>
            <person name="Kim H.-S."/>
            <person name="Busman M."/>
            <person name="Brown D.W."/>
            <person name="Divon H."/>
            <person name="Uhlig S."/>
            <person name="Proctor R.H."/>
        </authorList>
    </citation>
    <scope>NUCLEOTIDE SEQUENCE [LARGE SCALE GENOMIC DNA]</scope>
    <source>
        <strain evidence="9 10">NRRL 36939</strain>
    </source>
</reference>